<dbReference type="CDD" id="cd08662">
    <property type="entry name" value="M13"/>
    <property type="match status" value="1"/>
</dbReference>
<protein>
    <submittedName>
        <fullName evidence="4">Peptidase_M13 domain-containing protein</fullName>
    </submittedName>
</protein>
<dbReference type="Pfam" id="PF01431">
    <property type="entry name" value="Peptidase_M13"/>
    <property type="match status" value="1"/>
</dbReference>
<evidence type="ECO:0000256" key="1">
    <source>
        <dbReference type="ARBA" id="ARBA00007357"/>
    </source>
</evidence>
<organism evidence="3 4">
    <name type="scientific">Panagrellus redivivus</name>
    <name type="common">Microworm</name>
    <dbReference type="NCBI Taxonomy" id="6233"/>
    <lineage>
        <taxon>Eukaryota</taxon>
        <taxon>Metazoa</taxon>
        <taxon>Ecdysozoa</taxon>
        <taxon>Nematoda</taxon>
        <taxon>Chromadorea</taxon>
        <taxon>Rhabditida</taxon>
        <taxon>Tylenchina</taxon>
        <taxon>Panagrolaimomorpha</taxon>
        <taxon>Panagrolaimoidea</taxon>
        <taxon>Panagrolaimidae</taxon>
        <taxon>Panagrellus</taxon>
    </lineage>
</organism>
<dbReference type="InterPro" id="IPR024079">
    <property type="entry name" value="MetalloPept_cat_dom_sf"/>
</dbReference>
<dbReference type="InterPro" id="IPR042089">
    <property type="entry name" value="Peptidase_M13_dom_2"/>
</dbReference>
<dbReference type="GO" id="GO:0005886">
    <property type="term" value="C:plasma membrane"/>
    <property type="evidence" value="ECO:0007669"/>
    <property type="project" value="TreeGrafter"/>
</dbReference>
<dbReference type="InterPro" id="IPR018497">
    <property type="entry name" value="Peptidase_M13_C"/>
</dbReference>
<dbReference type="Gene3D" id="3.40.390.10">
    <property type="entry name" value="Collagenase (Catalytic Domain)"/>
    <property type="match status" value="1"/>
</dbReference>
<keyword evidence="3" id="KW-1185">Reference proteome</keyword>
<sequence length="554" mass="63145">MVNYGVKTITKLKKQRLPEKPSEWKLKNNKKTLFIETPDEVLLSRLSYGPNFLQYGNAKKAALREGYVYFNPTIEGVELNRTTLQLFDIDTRLAKVINKTQEPTSVIRLLEANEASKLMPEIDWSAFVKTLSLYSNDFLGNYTPQALPILFNTPETTAGMIRVLAQIPASLLLKYLQTKVALSLTKCEFLTLNALPLVKQHLYITDTYPTASDRMNFKNSVTEMVDNIINSVRDMGEQTSWIKNDAQTYAVFTDKLNKMKKSVCYNDGLDDPNWLDAKYSDFDVSSDDDFYKLYYKAHQYSAKSILEEKYDSESDVTQWFAFYDQWANQISILIATLGSQTYSPNYVPATVYGGIGFLIGHEVIHAFDTLGINWNSEGYLKNWISKKSKKSFDSMTQCVIDEYSEFTYNGENGKVYNLDGVQTSGENVADIAGLRAAYNAFMNHPDRSKPFPRPPKLRSITDEQLFFLAFGRFFCMPEAPTHQELVDVHSPNKIRVLGALRNFEPFRKAFNCPVNSKYAPKKHCDVYAESDAQSMTSNVAVFTAMSIFLVLFDF</sequence>
<name>A0A7E4UND6_PANRE</name>
<dbReference type="InterPro" id="IPR000718">
    <property type="entry name" value="Peptidase_M13"/>
</dbReference>
<dbReference type="PROSITE" id="PS51885">
    <property type="entry name" value="NEPRILYSIN"/>
    <property type="match status" value="1"/>
</dbReference>
<dbReference type="Proteomes" id="UP000492821">
    <property type="component" value="Unassembled WGS sequence"/>
</dbReference>
<dbReference type="Gene3D" id="1.10.1380.10">
    <property type="entry name" value="Neutral endopeptidase , domain2"/>
    <property type="match status" value="1"/>
</dbReference>
<dbReference type="WBParaSite" id="Pan_g10817.t1">
    <property type="protein sequence ID" value="Pan_g10817.t1"/>
    <property type="gene ID" value="Pan_g10817"/>
</dbReference>
<evidence type="ECO:0000313" key="4">
    <source>
        <dbReference type="WBParaSite" id="Pan_g10817.t1"/>
    </source>
</evidence>
<dbReference type="GO" id="GO:0004222">
    <property type="term" value="F:metalloendopeptidase activity"/>
    <property type="evidence" value="ECO:0007669"/>
    <property type="project" value="InterPro"/>
</dbReference>
<dbReference type="GO" id="GO:0016485">
    <property type="term" value="P:protein processing"/>
    <property type="evidence" value="ECO:0007669"/>
    <property type="project" value="TreeGrafter"/>
</dbReference>
<dbReference type="SUPFAM" id="SSF55486">
    <property type="entry name" value="Metalloproteases ('zincins'), catalytic domain"/>
    <property type="match status" value="1"/>
</dbReference>
<reference evidence="3" key="1">
    <citation type="journal article" date="2013" name="Genetics">
        <title>The draft genome and transcriptome of Panagrellus redivivus are shaped by the harsh demands of a free-living lifestyle.</title>
        <authorList>
            <person name="Srinivasan J."/>
            <person name="Dillman A.R."/>
            <person name="Macchietto M.G."/>
            <person name="Heikkinen L."/>
            <person name="Lakso M."/>
            <person name="Fracchia K.M."/>
            <person name="Antoshechkin I."/>
            <person name="Mortazavi A."/>
            <person name="Wong G."/>
            <person name="Sternberg P.W."/>
        </authorList>
    </citation>
    <scope>NUCLEOTIDE SEQUENCE [LARGE SCALE GENOMIC DNA]</scope>
    <source>
        <strain evidence="3">MT8872</strain>
    </source>
</reference>
<evidence type="ECO:0000313" key="3">
    <source>
        <dbReference type="Proteomes" id="UP000492821"/>
    </source>
</evidence>
<reference evidence="4" key="2">
    <citation type="submission" date="2020-10" db="UniProtKB">
        <authorList>
            <consortium name="WormBaseParasite"/>
        </authorList>
    </citation>
    <scope>IDENTIFICATION</scope>
</reference>
<accession>A0A7E4UND6</accession>
<dbReference type="PANTHER" id="PTHR11733:SF167">
    <property type="entry name" value="FI17812P1-RELATED"/>
    <property type="match status" value="1"/>
</dbReference>
<dbReference type="AlphaFoldDB" id="A0A7E4UND6"/>
<dbReference type="PRINTS" id="PR00786">
    <property type="entry name" value="NEPRILYSIN"/>
</dbReference>
<comment type="similarity">
    <text evidence="1">Belongs to the peptidase M13 family.</text>
</comment>
<dbReference type="PANTHER" id="PTHR11733">
    <property type="entry name" value="ZINC METALLOPROTEASE FAMILY M13 NEPRILYSIN-RELATED"/>
    <property type="match status" value="1"/>
</dbReference>
<proteinExistence type="inferred from homology"/>
<feature type="domain" description="Peptidase M13 C-terminal" evidence="2">
    <location>
        <begin position="321"/>
        <end position="526"/>
    </location>
</feature>
<evidence type="ECO:0000259" key="2">
    <source>
        <dbReference type="Pfam" id="PF01431"/>
    </source>
</evidence>